<organism evidence="5 6">
    <name type="scientific">Pseudocercospora eumusae</name>
    <dbReference type="NCBI Taxonomy" id="321146"/>
    <lineage>
        <taxon>Eukaryota</taxon>
        <taxon>Fungi</taxon>
        <taxon>Dikarya</taxon>
        <taxon>Ascomycota</taxon>
        <taxon>Pezizomycotina</taxon>
        <taxon>Dothideomycetes</taxon>
        <taxon>Dothideomycetidae</taxon>
        <taxon>Mycosphaerellales</taxon>
        <taxon>Mycosphaerellaceae</taxon>
        <taxon>Pseudocercospora</taxon>
    </lineage>
</organism>
<dbReference type="Pfam" id="PF10342">
    <property type="entry name" value="Kre9_KNH"/>
    <property type="match status" value="1"/>
</dbReference>
<dbReference type="OrthoDB" id="5589325at2759"/>
<feature type="region of interest" description="Disordered" evidence="2">
    <location>
        <begin position="194"/>
        <end position="227"/>
    </location>
</feature>
<evidence type="ECO:0000313" key="6">
    <source>
        <dbReference type="Proteomes" id="UP000070133"/>
    </source>
</evidence>
<keyword evidence="1" id="KW-0732">Signal</keyword>
<dbReference type="Proteomes" id="UP000070133">
    <property type="component" value="Unassembled WGS sequence"/>
</dbReference>
<dbReference type="AlphaFoldDB" id="A0A139GU18"/>
<sequence>MLSHDRPWEINARVRWSRAGIRSVEGLASLEDSLAVGLQASFVAFFTSSHLIQQLLRHQTCHSLLTALPRSKQYRESNSFESQYIALIGSIIMFFKSLLVSALAALATAQSNPLGFTKVPNPVTVGKPNVITYMTNDNDTPVTILLRRGDSNNLHTVKTLTTSATDGSYIWTPGNDLDNGSDYALEIQQSGNQPNYFGPFQIQGSTESGSSSSSSGTAGGYGSMTHSSMSSTITATANISGTSTTLTATYPVSAGNMTSMSRNTTMTHATLTRSSSTASQTASQTTNGAGFQGTSTGASPSKTGNSASSFAAGGSAIALVFGAVAAIVMG</sequence>
<accession>A0A139GU18</accession>
<proteinExistence type="predicted"/>
<protein>
    <recommendedName>
        <fullName evidence="4">Yeast cell wall synthesis Kre9/Knh1-like N-terminal domain-containing protein</fullName>
    </recommendedName>
</protein>
<evidence type="ECO:0000313" key="5">
    <source>
        <dbReference type="EMBL" id="KXS93684.1"/>
    </source>
</evidence>
<keyword evidence="3" id="KW-0812">Transmembrane</keyword>
<feature type="compositionally biased region" description="Low complexity" evidence="2">
    <location>
        <begin position="204"/>
        <end position="216"/>
    </location>
</feature>
<evidence type="ECO:0000256" key="2">
    <source>
        <dbReference type="SAM" id="MobiDB-lite"/>
    </source>
</evidence>
<feature type="region of interest" description="Disordered" evidence="2">
    <location>
        <begin position="267"/>
        <end position="306"/>
    </location>
</feature>
<name>A0A139GU18_9PEZI</name>
<dbReference type="InterPro" id="IPR018466">
    <property type="entry name" value="Kre9/Knh1-like_N"/>
</dbReference>
<dbReference type="STRING" id="321146.A0A139GU18"/>
<evidence type="ECO:0000259" key="4">
    <source>
        <dbReference type="Pfam" id="PF10342"/>
    </source>
</evidence>
<keyword evidence="3" id="KW-1133">Transmembrane helix</keyword>
<gene>
    <name evidence="5" type="ORF">AC578_8002</name>
</gene>
<feature type="compositionally biased region" description="Low complexity" evidence="2">
    <location>
        <begin position="267"/>
        <end position="286"/>
    </location>
</feature>
<dbReference type="PANTHER" id="PTHR40633">
    <property type="entry name" value="MATRIX PROTEIN, PUTATIVE (AFU_ORTHOLOGUE AFUA_8G05410)-RELATED"/>
    <property type="match status" value="1"/>
</dbReference>
<evidence type="ECO:0000256" key="1">
    <source>
        <dbReference type="ARBA" id="ARBA00022729"/>
    </source>
</evidence>
<dbReference type="EMBL" id="LFZN01000408">
    <property type="protein sequence ID" value="KXS93684.1"/>
    <property type="molecule type" value="Genomic_DNA"/>
</dbReference>
<feature type="transmembrane region" description="Helical" evidence="3">
    <location>
        <begin position="310"/>
        <end position="329"/>
    </location>
</feature>
<reference evidence="5 6" key="1">
    <citation type="submission" date="2015-07" db="EMBL/GenBank/DDBJ databases">
        <title>Comparative genomics of the Sigatoka disease complex on banana suggests a link between parallel evolutionary changes in Pseudocercospora fijiensis and Pseudocercospora eumusae and increased virulence on the banana host.</title>
        <authorList>
            <person name="Chang T.-C."/>
            <person name="Salvucci A."/>
            <person name="Crous P.W."/>
            <person name="Stergiopoulos I."/>
        </authorList>
    </citation>
    <scope>NUCLEOTIDE SEQUENCE [LARGE SCALE GENOMIC DNA]</scope>
    <source>
        <strain evidence="5 6">CBS 114824</strain>
    </source>
</reference>
<keyword evidence="6" id="KW-1185">Reference proteome</keyword>
<feature type="transmembrane region" description="Helical" evidence="3">
    <location>
        <begin position="84"/>
        <end position="107"/>
    </location>
</feature>
<comment type="caution">
    <text evidence="5">The sequence shown here is derived from an EMBL/GenBank/DDBJ whole genome shotgun (WGS) entry which is preliminary data.</text>
</comment>
<keyword evidence="3" id="KW-0472">Membrane</keyword>
<dbReference type="InterPro" id="IPR052982">
    <property type="entry name" value="SRP1/TIP1-like"/>
</dbReference>
<dbReference type="PANTHER" id="PTHR40633:SF6">
    <property type="entry name" value="MATRIX PROTEIN, PUTATIVE (AFU_ORTHOLOGUE AFUA_8G05410)-RELATED"/>
    <property type="match status" value="1"/>
</dbReference>
<feature type="domain" description="Yeast cell wall synthesis Kre9/Knh1-like N-terminal" evidence="4">
    <location>
        <begin position="122"/>
        <end position="202"/>
    </location>
</feature>
<evidence type="ECO:0000256" key="3">
    <source>
        <dbReference type="SAM" id="Phobius"/>
    </source>
</evidence>
<feature type="compositionally biased region" description="Polar residues" evidence="2">
    <location>
        <begin position="287"/>
        <end position="305"/>
    </location>
</feature>